<proteinExistence type="predicted"/>
<feature type="compositionally biased region" description="Basic and acidic residues" evidence="1">
    <location>
        <begin position="46"/>
        <end position="64"/>
    </location>
</feature>
<dbReference type="AlphaFoldDB" id="A0A3L6PY07"/>
<gene>
    <name evidence="2" type="ORF">C2845_PM16G13830</name>
</gene>
<feature type="compositionally biased region" description="Basic residues" evidence="1">
    <location>
        <begin position="1"/>
        <end position="10"/>
    </location>
</feature>
<dbReference type="Proteomes" id="UP000275267">
    <property type="component" value="Unassembled WGS sequence"/>
</dbReference>
<evidence type="ECO:0000313" key="3">
    <source>
        <dbReference type="Proteomes" id="UP000275267"/>
    </source>
</evidence>
<name>A0A3L6PY07_PANMI</name>
<comment type="caution">
    <text evidence="2">The sequence shown here is derived from an EMBL/GenBank/DDBJ whole genome shotgun (WGS) entry which is preliminary data.</text>
</comment>
<protein>
    <submittedName>
        <fullName evidence="2">Uncharacterized protein</fullName>
    </submittedName>
</protein>
<dbReference type="EMBL" id="PQIB02000015">
    <property type="protein sequence ID" value="RLM66517.1"/>
    <property type="molecule type" value="Genomic_DNA"/>
</dbReference>
<sequence>MARFPRRRAGRRNDGFRCHGARPCSAAAVGSPQQTPETRCPPRAGDANRRSRLDEARSEPDHFPFRLPAQRIPQDRSAGLSPTLKGSSEGCCPPRRRYLPARWIAAPWLFLAAAKQGCWGLGGEPGAPQ</sequence>
<keyword evidence="3" id="KW-1185">Reference proteome</keyword>
<organism evidence="2 3">
    <name type="scientific">Panicum miliaceum</name>
    <name type="common">Proso millet</name>
    <name type="synonym">Broomcorn millet</name>
    <dbReference type="NCBI Taxonomy" id="4540"/>
    <lineage>
        <taxon>Eukaryota</taxon>
        <taxon>Viridiplantae</taxon>
        <taxon>Streptophyta</taxon>
        <taxon>Embryophyta</taxon>
        <taxon>Tracheophyta</taxon>
        <taxon>Spermatophyta</taxon>
        <taxon>Magnoliopsida</taxon>
        <taxon>Liliopsida</taxon>
        <taxon>Poales</taxon>
        <taxon>Poaceae</taxon>
        <taxon>PACMAD clade</taxon>
        <taxon>Panicoideae</taxon>
        <taxon>Panicodae</taxon>
        <taxon>Paniceae</taxon>
        <taxon>Panicinae</taxon>
        <taxon>Panicum</taxon>
        <taxon>Panicum sect. Panicum</taxon>
    </lineage>
</organism>
<accession>A0A3L6PY07</accession>
<evidence type="ECO:0000256" key="1">
    <source>
        <dbReference type="SAM" id="MobiDB-lite"/>
    </source>
</evidence>
<evidence type="ECO:0000313" key="2">
    <source>
        <dbReference type="EMBL" id="RLM66517.1"/>
    </source>
</evidence>
<reference evidence="3" key="1">
    <citation type="journal article" date="2019" name="Nat. Commun.">
        <title>The genome of broomcorn millet.</title>
        <authorList>
            <person name="Zou C."/>
            <person name="Miki D."/>
            <person name="Li D."/>
            <person name="Tang Q."/>
            <person name="Xiao L."/>
            <person name="Rajput S."/>
            <person name="Deng P."/>
            <person name="Jia W."/>
            <person name="Huang R."/>
            <person name="Zhang M."/>
            <person name="Sun Y."/>
            <person name="Hu J."/>
            <person name="Fu X."/>
            <person name="Schnable P.S."/>
            <person name="Li F."/>
            <person name="Zhang H."/>
            <person name="Feng B."/>
            <person name="Zhu X."/>
            <person name="Liu R."/>
            <person name="Schnable J.C."/>
            <person name="Zhu J.-K."/>
            <person name="Zhang H."/>
        </authorList>
    </citation>
    <scope>NUCLEOTIDE SEQUENCE [LARGE SCALE GENOMIC DNA]</scope>
</reference>
<feature type="region of interest" description="Disordered" evidence="1">
    <location>
        <begin position="1"/>
        <end position="91"/>
    </location>
</feature>